<feature type="transmembrane region" description="Helical" evidence="7">
    <location>
        <begin position="445"/>
        <end position="465"/>
    </location>
</feature>
<feature type="transmembrane region" description="Helical" evidence="7">
    <location>
        <begin position="271"/>
        <end position="291"/>
    </location>
</feature>
<feature type="transmembrane region" description="Helical" evidence="7">
    <location>
        <begin position="335"/>
        <end position="359"/>
    </location>
</feature>
<protein>
    <submittedName>
        <fullName evidence="9">Efflux protein, putative</fullName>
    </submittedName>
</protein>
<feature type="transmembrane region" description="Helical" evidence="7">
    <location>
        <begin position="555"/>
        <end position="575"/>
    </location>
</feature>
<dbReference type="PaxDb" id="214684-Q5KMD9"/>
<dbReference type="OrthoDB" id="2130629at2759"/>
<keyword evidence="4 7" id="KW-1133">Transmembrane helix</keyword>
<dbReference type="InterPro" id="IPR036259">
    <property type="entry name" value="MFS_trans_sf"/>
</dbReference>
<dbReference type="Gene3D" id="1.20.1250.20">
    <property type="entry name" value="MFS general substrate transporter like domains"/>
    <property type="match status" value="2"/>
</dbReference>
<dbReference type="AlphaFoldDB" id="Q5KMD9"/>
<keyword evidence="3 7" id="KW-0812">Transmembrane</keyword>
<evidence type="ECO:0000256" key="7">
    <source>
        <dbReference type="SAM" id="Phobius"/>
    </source>
</evidence>
<dbReference type="Pfam" id="PF07690">
    <property type="entry name" value="MFS_1"/>
    <property type="match status" value="1"/>
</dbReference>
<dbReference type="OMA" id="KGETWGW"/>
<dbReference type="InterPro" id="IPR020846">
    <property type="entry name" value="MFS_dom"/>
</dbReference>
<feature type="region of interest" description="Disordered" evidence="6">
    <location>
        <begin position="27"/>
        <end position="53"/>
    </location>
</feature>
<feature type="compositionally biased region" description="Polar residues" evidence="6">
    <location>
        <begin position="38"/>
        <end position="53"/>
    </location>
</feature>
<accession>Q55XJ6</accession>
<dbReference type="KEGG" id="cne:CNB02040"/>
<feature type="transmembrane region" description="Helical" evidence="7">
    <location>
        <begin position="420"/>
        <end position="438"/>
    </location>
</feature>
<feature type="transmembrane region" description="Helical" evidence="7">
    <location>
        <begin position="477"/>
        <end position="501"/>
    </location>
</feature>
<keyword evidence="2" id="KW-0813">Transport</keyword>
<proteinExistence type="predicted"/>
<dbReference type="RefSeq" id="XP_024512254.1">
    <property type="nucleotide sequence ID" value="XM_024656501.1"/>
</dbReference>
<feature type="transmembrane region" description="Helical" evidence="7">
    <location>
        <begin position="151"/>
        <end position="169"/>
    </location>
</feature>
<dbReference type="PROSITE" id="PS50850">
    <property type="entry name" value="MFS"/>
    <property type="match status" value="1"/>
</dbReference>
<evidence type="ECO:0000313" key="9">
    <source>
        <dbReference type="EMBL" id="AAW41827.1"/>
    </source>
</evidence>
<feature type="transmembrane region" description="Helical" evidence="7">
    <location>
        <begin position="508"/>
        <end position="530"/>
    </location>
</feature>
<dbReference type="PANTHER" id="PTHR42718">
    <property type="entry name" value="MAJOR FACILITATOR SUPERFAMILY MULTIDRUG TRANSPORTER MFSC"/>
    <property type="match status" value="1"/>
</dbReference>
<dbReference type="SUPFAM" id="SSF103473">
    <property type="entry name" value="MFS general substrate transporter"/>
    <property type="match status" value="2"/>
</dbReference>
<evidence type="ECO:0000256" key="4">
    <source>
        <dbReference type="ARBA" id="ARBA00022989"/>
    </source>
</evidence>
<dbReference type="InParanoid" id="Q5KMD9"/>
<dbReference type="VEuPathDB" id="FungiDB:CNB02040"/>
<evidence type="ECO:0000259" key="8">
    <source>
        <dbReference type="PROSITE" id="PS50850"/>
    </source>
</evidence>
<evidence type="ECO:0000256" key="5">
    <source>
        <dbReference type="ARBA" id="ARBA00023136"/>
    </source>
</evidence>
<dbReference type="GO" id="GO:0022857">
    <property type="term" value="F:transmembrane transporter activity"/>
    <property type="evidence" value="ECO:0007669"/>
    <property type="project" value="InterPro"/>
</dbReference>
<dbReference type="STRING" id="214684.Q5KMD9"/>
<dbReference type="EMBL" id="AE017342">
    <property type="protein sequence ID" value="AAW41827.1"/>
    <property type="molecule type" value="Genomic_DNA"/>
</dbReference>
<dbReference type="PANTHER" id="PTHR42718:SF9">
    <property type="entry name" value="MAJOR FACILITATOR SUPERFAMILY MULTIDRUG TRANSPORTER MFSC"/>
    <property type="match status" value="1"/>
</dbReference>
<feature type="transmembrane region" description="Helical" evidence="7">
    <location>
        <begin position="181"/>
        <end position="199"/>
    </location>
</feature>
<feature type="transmembrane region" description="Helical" evidence="7">
    <location>
        <begin position="240"/>
        <end position="265"/>
    </location>
</feature>
<keyword evidence="5 7" id="KW-0472">Membrane</keyword>
<keyword evidence="10" id="KW-1185">Reference proteome</keyword>
<gene>
    <name evidence="9" type="ordered locus">CNB02040</name>
</gene>
<evidence type="ECO:0000256" key="6">
    <source>
        <dbReference type="SAM" id="MobiDB-lite"/>
    </source>
</evidence>
<evidence type="ECO:0000256" key="2">
    <source>
        <dbReference type="ARBA" id="ARBA00022448"/>
    </source>
</evidence>
<evidence type="ECO:0000313" key="10">
    <source>
        <dbReference type="Proteomes" id="UP000002149"/>
    </source>
</evidence>
<reference evidence="9 10" key="1">
    <citation type="journal article" date="2005" name="Science">
        <title>The genome of the basidiomycetous yeast and human pathogen Cryptococcus neoformans.</title>
        <authorList>
            <person name="Loftus B.J."/>
            <person name="Fung E."/>
            <person name="Roncaglia P."/>
            <person name="Rowley D."/>
            <person name="Amedeo P."/>
            <person name="Bruno D."/>
            <person name="Vamathevan J."/>
            <person name="Miranda M."/>
            <person name="Anderson I.J."/>
            <person name="Fraser J.A."/>
            <person name="Allen J.E."/>
            <person name="Bosdet I.E."/>
            <person name="Brent M.R."/>
            <person name="Chiu R."/>
            <person name="Doering T.L."/>
            <person name="Donlin M.J."/>
            <person name="D'Souza C.A."/>
            <person name="Fox D.S."/>
            <person name="Grinberg V."/>
            <person name="Fu J."/>
            <person name="Fukushima M."/>
            <person name="Haas B.J."/>
            <person name="Huang J.C."/>
            <person name="Janbon G."/>
            <person name="Jones S.J."/>
            <person name="Koo H.L."/>
            <person name="Krzywinski M.I."/>
            <person name="Kwon-Chung J.K."/>
            <person name="Lengeler K.B."/>
            <person name="Maiti R."/>
            <person name="Marra M.A."/>
            <person name="Marra R.E."/>
            <person name="Mathewson C.A."/>
            <person name="Mitchell T.G."/>
            <person name="Pertea M."/>
            <person name="Riggs F.R."/>
            <person name="Salzberg S.L."/>
            <person name="Schein J.E."/>
            <person name="Shvartsbeyn A."/>
            <person name="Shin H."/>
            <person name="Shumway M."/>
            <person name="Specht C.A."/>
            <person name="Suh B.B."/>
            <person name="Tenney A."/>
            <person name="Utterback T.R."/>
            <person name="Wickes B.L."/>
            <person name="Wortman J.R."/>
            <person name="Wye N.H."/>
            <person name="Kronstad J.W."/>
            <person name="Lodge J.K."/>
            <person name="Heitman J."/>
            <person name="Davis R.W."/>
            <person name="Fraser C.M."/>
            <person name="Hyman R.W."/>
        </authorList>
    </citation>
    <scope>NUCLEOTIDE SEQUENCE [LARGE SCALE GENOMIC DNA]</scope>
    <source>
        <strain evidence="10">JEC21 / ATCC MYA-565</strain>
    </source>
</reference>
<feature type="region of interest" description="Disordered" evidence="6">
    <location>
        <begin position="583"/>
        <end position="618"/>
    </location>
</feature>
<dbReference type="GeneID" id="3255693"/>
<organism evidence="9 10">
    <name type="scientific">Cryptococcus deneoformans (strain JEC21 / ATCC MYA-565)</name>
    <name type="common">Cryptococcus neoformans var. neoformans serotype D</name>
    <dbReference type="NCBI Taxonomy" id="214684"/>
    <lineage>
        <taxon>Eukaryota</taxon>
        <taxon>Fungi</taxon>
        <taxon>Dikarya</taxon>
        <taxon>Basidiomycota</taxon>
        <taxon>Agaricomycotina</taxon>
        <taxon>Tremellomycetes</taxon>
        <taxon>Tremellales</taxon>
        <taxon>Cryptococcaceae</taxon>
        <taxon>Cryptococcus</taxon>
        <taxon>Cryptococcus neoformans species complex</taxon>
    </lineage>
</organism>
<dbReference type="HOGENOM" id="CLU_000960_27_0_1"/>
<feature type="transmembrane region" description="Helical" evidence="7">
    <location>
        <begin position="303"/>
        <end position="323"/>
    </location>
</feature>
<dbReference type="GO" id="GO:0016020">
    <property type="term" value="C:membrane"/>
    <property type="evidence" value="ECO:0000318"/>
    <property type="project" value="GO_Central"/>
</dbReference>
<evidence type="ECO:0000256" key="1">
    <source>
        <dbReference type="ARBA" id="ARBA00004141"/>
    </source>
</evidence>
<evidence type="ECO:0000256" key="3">
    <source>
        <dbReference type="ARBA" id="ARBA00022692"/>
    </source>
</evidence>
<feature type="transmembrane region" description="Helical" evidence="7">
    <location>
        <begin position="380"/>
        <end position="400"/>
    </location>
</feature>
<accession>Q5KMD9</accession>
<sequence>MSGIIPPFQGQFSIEALAPRAEGLATTSRQVSLPPDPSSTTLYESQSATTSGEVNLEKTSTLGTNINSCASNESRQERGIQEEPALQTLQGLPSKTATIEHSGPARLSTPHLIAISAILTFTMCMSSAGQQTLNIALPTIQTDLGMSESDLQWITSAYTLTNGCFLLLSGRLADIHGRKKVFLVGVVWYSIWTLVGGFMKNGAALVITRALAGCGASMSTPSAVGIIAHTFTGRARSTAFASFSAGAPVGGALGLILGGLFTSYVKNTWRGALYCVAGLAFAVSICAFFLIPNDGSHSSDRRVDWIGAVLVTVGLIFLLFAVSDGENAPNGWKTSYVLALLIIGFFLVVAFFFWERYIINNTTRPPLMRLQLWTRAKGRLASVYFIGFVAWMGFTSLFYHTTLFYQQVQGTGAVGAMLRFLPTSVSGILCNVLVAFLVSKVKTQYLVCTGLLATGIANLLMALSQKDTLYWRLPFNAMWLSVMGADFLMATSLIFVAALALPDEQSVAGALFQTLIQLGGSFGLAVTSVISNVENQKALRAGKDETEAQLTGLHAAFWLAAAMSFTALVIALIALKGMGTIGKGDKRGKLSENKHKEEEKEEEKYAVQGRDENDDKAV</sequence>
<dbReference type="eggNOG" id="KOG0254">
    <property type="taxonomic scope" value="Eukaryota"/>
</dbReference>
<feature type="transmembrane region" description="Helical" evidence="7">
    <location>
        <begin position="205"/>
        <end position="228"/>
    </location>
</feature>
<dbReference type="InterPro" id="IPR011701">
    <property type="entry name" value="MFS"/>
</dbReference>
<dbReference type="Proteomes" id="UP000002149">
    <property type="component" value="Chromosome 2"/>
</dbReference>
<name>Q5KMD9_CRYD1</name>
<feature type="domain" description="Major facilitator superfamily (MFS) profile" evidence="8">
    <location>
        <begin position="115"/>
        <end position="579"/>
    </location>
</feature>
<comment type="subcellular location">
    <subcellularLocation>
        <location evidence="1">Membrane</location>
        <topology evidence="1">Multi-pass membrane protein</topology>
    </subcellularLocation>
</comment>